<keyword evidence="4" id="KW-1185">Reference proteome</keyword>
<dbReference type="InterPro" id="IPR027417">
    <property type="entry name" value="P-loop_NTPase"/>
</dbReference>
<dbReference type="GeneID" id="85442496"/>
<organism evidence="3 4">
    <name type="scientific">Colletotrichum navitas</name>
    <dbReference type="NCBI Taxonomy" id="681940"/>
    <lineage>
        <taxon>Eukaryota</taxon>
        <taxon>Fungi</taxon>
        <taxon>Dikarya</taxon>
        <taxon>Ascomycota</taxon>
        <taxon>Pezizomycotina</taxon>
        <taxon>Sordariomycetes</taxon>
        <taxon>Hypocreomycetidae</taxon>
        <taxon>Glomerellales</taxon>
        <taxon>Glomerellaceae</taxon>
        <taxon>Colletotrichum</taxon>
        <taxon>Colletotrichum graminicola species complex</taxon>
    </lineage>
</organism>
<feature type="domain" description="DNA2/NAM7 helicase helicase" evidence="2">
    <location>
        <begin position="95"/>
        <end position="179"/>
    </location>
</feature>
<evidence type="ECO:0000259" key="2">
    <source>
        <dbReference type="Pfam" id="PF13086"/>
    </source>
</evidence>
<dbReference type="Pfam" id="PF13086">
    <property type="entry name" value="AAA_11"/>
    <property type="match status" value="1"/>
</dbReference>
<dbReference type="EMBL" id="JAHLJV010000047">
    <property type="protein sequence ID" value="KAK1585170.1"/>
    <property type="molecule type" value="Genomic_DNA"/>
</dbReference>
<name>A0AAD8PV12_9PEZI</name>
<evidence type="ECO:0000313" key="4">
    <source>
        <dbReference type="Proteomes" id="UP001230504"/>
    </source>
</evidence>
<dbReference type="GO" id="GO:0004386">
    <property type="term" value="F:helicase activity"/>
    <property type="evidence" value="ECO:0007669"/>
    <property type="project" value="InterPro"/>
</dbReference>
<dbReference type="Proteomes" id="UP001230504">
    <property type="component" value="Unassembled WGS sequence"/>
</dbReference>
<comment type="caution">
    <text evidence="3">The sequence shown here is derived from an EMBL/GenBank/DDBJ whole genome shotgun (WGS) entry which is preliminary data.</text>
</comment>
<sequence length="205" mass="22477">MRRMIQSLAGRHGSMIKSTKPTAKTPALPQTAAGIVSSIDNHVRQVARDDPMSRTDSLVSRALLTAEVDPGFHTLIQLRGKAILTEEEWKLLTVEIHRLIASVLATVNIIVGTPVALGQLGNCSKLVTEEVKKWDADVIVIDEAARMPEAQAWIPIATFDTKLVIMMGDTRQFKPMSKSLDNQGQGADDAKWHSTFGPQRVMSLL</sequence>
<dbReference type="RefSeq" id="XP_060412214.1">
    <property type="nucleotide sequence ID" value="XM_060558256.1"/>
</dbReference>
<evidence type="ECO:0000256" key="1">
    <source>
        <dbReference type="SAM" id="MobiDB-lite"/>
    </source>
</evidence>
<feature type="region of interest" description="Disordered" evidence="1">
    <location>
        <begin position="1"/>
        <end position="27"/>
    </location>
</feature>
<accession>A0AAD8PV12</accession>
<gene>
    <name evidence="3" type="ORF">LY79DRAFT_559427</name>
</gene>
<proteinExistence type="predicted"/>
<evidence type="ECO:0000313" key="3">
    <source>
        <dbReference type="EMBL" id="KAK1585170.1"/>
    </source>
</evidence>
<protein>
    <recommendedName>
        <fullName evidence="2">DNA2/NAM7 helicase helicase domain-containing protein</fullName>
    </recommendedName>
</protein>
<dbReference type="AlphaFoldDB" id="A0AAD8PV12"/>
<dbReference type="SUPFAM" id="SSF52540">
    <property type="entry name" value="P-loop containing nucleoside triphosphate hydrolases"/>
    <property type="match status" value="1"/>
</dbReference>
<dbReference type="InterPro" id="IPR041677">
    <property type="entry name" value="DNA2/NAM7_AAA_11"/>
</dbReference>
<reference evidence="3" key="1">
    <citation type="submission" date="2021-06" db="EMBL/GenBank/DDBJ databases">
        <title>Comparative genomics, transcriptomics and evolutionary studies reveal genomic signatures of adaptation to plant cell wall in hemibiotrophic fungi.</title>
        <authorList>
            <consortium name="DOE Joint Genome Institute"/>
            <person name="Baroncelli R."/>
            <person name="Diaz J.F."/>
            <person name="Benocci T."/>
            <person name="Peng M."/>
            <person name="Battaglia E."/>
            <person name="Haridas S."/>
            <person name="Andreopoulos W."/>
            <person name="Labutti K."/>
            <person name="Pangilinan J."/>
            <person name="Floch G.L."/>
            <person name="Makela M.R."/>
            <person name="Henrissat B."/>
            <person name="Grigoriev I.V."/>
            <person name="Crouch J.A."/>
            <person name="De Vries R.P."/>
            <person name="Sukno S.A."/>
            <person name="Thon M.R."/>
        </authorList>
    </citation>
    <scope>NUCLEOTIDE SEQUENCE</scope>
    <source>
        <strain evidence="3">CBS 125086</strain>
    </source>
</reference>
<dbReference type="Gene3D" id="3.40.50.300">
    <property type="entry name" value="P-loop containing nucleotide triphosphate hydrolases"/>
    <property type="match status" value="1"/>
</dbReference>